<dbReference type="EMBL" id="SOEB01000024">
    <property type="protein sequence ID" value="TDX24120.1"/>
    <property type="molecule type" value="Genomic_DNA"/>
</dbReference>
<organism evidence="2 3">
    <name type="scientific">Rhodovulum visakhapatnamense</name>
    <dbReference type="NCBI Taxonomy" id="364297"/>
    <lineage>
        <taxon>Bacteria</taxon>
        <taxon>Pseudomonadati</taxon>
        <taxon>Pseudomonadota</taxon>
        <taxon>Alphaproteobacteria</taxon>
        <taxon>Rhodobacterales</taxon>
        <taxon>Paracoccaceae</taxon>
        <taxon>Rhodovulum</taxon>
    </lineage>
</organism>
<sequence>MAGSKTVLAPPEVPGSDPAPLGAPVCEIQETALRPEASGRMADARNRAMARPGPLAAPGLDPGAAPWGSGKPPSGPRLVRQPQPSLSFARPTSALICGLHGACAPLTSGIAVSGQAGHDACGQVRAGRKAASARRRVRPPRRRTASCLRAAGGPDARLRPGSRRLPAAGRRSGAPDGVFGPNLPARPGLIAAGSAAVPSVSDAGWTAAGHGGRRPAAAACGAETRRWPPPRPR</sequence>
<name>A0A4R8FE34_9RHOB</name>
<evidence type="ECO:0000313" key="3">
    <source>
        <dbReference type="Proteomes" id="UP000295484"/>
    </source>
</evidence>
<dbReference type="AlphaFoldDB" id="A0A4R8FE34"/>
<comment type="caution">
    <text evidence="2">The sequence shown here is derived from an EMBL/GenBank/DDBJ whole genome shotgun (WGS) entry which is preliminary data.</text>
</comment>
<reference evidence="2 3" key="1">
    <citation type="submission" date="2019-03" db="EMBL/GenBank/DDBJ databases">
        <title>Genomic Encyclopedia of Type Strains, Phase IV (KMG-IV): sequencing the most valuable type-strain genomes for metagenomic binning, comparative biology and taxonomic classification.</title>
        <authorList>
            <person name="Goeker M."/>
        </authorList>
    </citation>
    <scope>NUCLEOTIDE SEQUENCE [LARGE SCALE GENOMIC DNA]</scope>
    <source>
        <strain evidence="2 3">JA181</strain>
    </source>
</reference>
<accession>A0A4R8FE34</accession>
<feature type="compositionally biased region" description="Low complexity" evidence="1">
    <location>
        <begin position="50"/>
        <end position="68"/>
    </location>
</feature>
<evidence type="ECO:0000313" key="2">
    <source>
        <dbReference type="EMBL" id="TDX24120.1"/>
    </source>
</evidence>
<feature type="region of interest" description="Disordered" evidence="1">
    <location>
        <begin position="50"/>
        <end position="84"/>
    </location>
</feature>
<gene>
    <name evidence="2" type="ORF">EV657_12413</name>
</gene>
<evidence type="ECO:0000256" key="1">
    <source>
        <dbReference type="SAM" id="MobiDB-lite"/>
    </source>
</evidence>
<dbReference type="Proteomes" id="UP000295484">
    <property type="component" value="Unassembled WGS sequence"/>
</dbReference>
<proteinExistence type="predicted"/>
<feature type="region of interest" description="Disordered" evidence="1">
    <location>
        <begin position="1"/>
        <end position="23"/>
    </location>
</feature>
<protein>
    <submittedName>
        <fullName evidence="2">Uncharacterized protein</fullName>
    </submittedName>
</protein>
<feature type="region of interest" description="Disordered" evidence="1">
    <location>
        <begin position="151"/>
        <end position="187"/>
    </location>
</feature>
<feature type="region of interest" description="Disordered" evidence="1">
    <location>
        <begin position="206"/>
        <end position="233"/>
    </location>
</feature>